<accession>A0A8T0HVI4</accession>
<evidence type="ECO:0000313" key="2">
    <source>
        <dbReference type="EMBL" id="KAG0574739.1"/>
    </source>
</evidence>
<protein>
    <submittedName>
        <fullName evidence="2">Uncharacterized protein</fullName>
    </submittedName>
</protein>
<feature type="region of interest" description="Disordered" evidence="1">
    <location>
        <begin position="11"/>
        <end position="32"/>
    </location>
</feature>
<evidence type="ECO:0000313" key="3">
    <source>
        <dbReference type="Proteomes" id="UP000822688"/>
    </source>
</evidence>
<proteinExistence type="predicted"/>
<sequence>MLKVLLLQRKTRAASKKANVDRAPKKLPPPPDAADVVLQEHMSSTAQTVLQLAIGTRQSDLVVGIPFAMLLKIGQEGEINHGASWSDREAVAYLLPLQGNWRRYVPNTFAFFSGKT</sequence>
<dbReference type="AlphaFoldDB" id="A0A8T0HVI4"/>
<name>A0A8T0HVI4_CERPU</name>
<gene>
    <name evidence="2" type="ORF">KC19_VG286700</name>
</gene>
<organism evidence="2 3">
    <name type="scientific">Ceratodon purpureus</name>
    <name type="common">Fire moss</name>
    <name type="synonym">Dicranum purpureum</name>
    <dbReference type="NCBI Taxonomy" id="3225"/>
    <lineage>
        <taxon>Eukaryota</taxon>
        <taxon>Viridiplantae</taxon>
        <taxon>Streptophyta</taxon>
        <taxon>Embryophyta</taxon>
        <taxon>Bryophyta</taxon>
        <taxon>Bryophytina</taxon>
        <taxon>Bryopsida</taxon>
        <taxon>Dicranidae</taxon>
        <taxon>Pseudoditrichales</taxon>
        <taxon>Ditrichaceae</taxon>
        <taxon>Ceratodon</taxon>
    </lineage>
</organism>
<comment type="caution">
    <text evidence="2">The sequence shown here is derived from an EMBL/GenBank/DDBJ whole genome shotgun (WGS) entry which is preliminary data.</text>
</comment>
<evidence type="ECO:0000256" key="1">
    <source>
        <dbReference type="SAM" id="MobiDB-lite"/>
    </source>
</evidence>
<dbReference type="Proteomes" id="UP000822688">
    <property type="component" value="Chromosome V"/>
</dbReference>
<keyword evidence="3" id="KW-1185">Reference proteome</keyword>
<reference evidence="2" key="1">
    <citation type="submission" date="2020-06" db="EMBL/GenBank/DDBJ databases">
        <title>WGS assembly of Ceratodon purpureus strain R40.</title>
        <authorList>
            <person name="Carey S.B."/>
            <person name="Jenkins J."/>
            <person name="Shu S."/>
            <person name="Lovell J.T."/>
            <person name="Sreedasyam A."/>
            <person name="Maumus F."/>
            <person name="Tiley G.P."/>
            <person name="Fernandez-Pozo N."/>
            <person name="Barry K."/>
            <person name="Chen C."/>
            <person name="Wang M."/>
            <person name="Lipzen A."/>
            <person name="Daum C."/>
            <person name="Saski C.A."/>
            <person name="Payton A.C."/>
            <person name="Mcbreen J.C."/>
            <person name="Conrad R.E."/>
            <person name="Kollar L.M."/>
            <person name="Olsson S."/>
            <person name="Huttunen S."/>
            <person name="Landis J.B."/>
            <person name="Wickett N.J."/>
            <person name="Johnson M.G."/>
            <person name="Rensing S.A."/>
            <person name="Grimwood J."/>
            <person name="Schmutz J."/>
            <person name="Mcdaniel S.F."/>
        </authorList>
    </citation>
    <scope>NUCLEOTIDE SEQUENCE</scope>
    <source>
        <strain evidence="2">R40</strain>
    </source>
</reference>
<dbReference type="EMBL" id="CM026426">
    <property type="protein sequence ID" value="KAG0574739.1"/>
    <property type="molecule type" value="Genomic_DNA"/>
</dbReference>